<dbReference type="EC" id="3.1.3.3" evidence="3"/>
<comment type="catalytic activity">
    <reaction evidence="9">
        <text>O-phospho-L-serine + H2O = L-serine + phosphate</text>
        <dbReference type="Rhea" id="RHEA:21208"/>
        <dbReference type="ChEBI" id="CHEBI:15377"/>
        <dbReference type="ChEBI" id="CHEBI:33384"/>
        <dbReference type="ChEBI" id="CHEBI:43474"/>
        <dbReference type="ChEBI" id="CHEBI:57524"/>
        <dbReference type="EC" id="3.1.3.3"/>
    </reaction>
</comment>
<keyword evidence="4" id="KW-0028">Amino-acid biosynthesis</keyword>
<evidence type="ECO:0000256" key="3">
    <source>
        <dbReference type="ARBA" id="ARBA00012640"/>
    </source>
</evidence>
<accession>A0A7S7AV50</accession>
<evidence type="ECO:0000313" key="11">
    <source>
        <dbReference type="EMBL" id="QOW59810.1"/>
    </source>
</evidence>
<dbReference type="InterPro" id="IPR050582">
    <property type="entry name" value="HAD-like_SerB"/>
</dbReference>
<keyword evidence="8" id="KW-0718">Serine biosynthesis</keyword>
<evidence type="ECO:0000256" key="9">
    <source>
        <dbReference type="ARBA" id="ARBA00048138"/>
    </source>
</evidence>
<dbReference type="RefSeq" id="WP_194075458.1">
    <property type="nucleotide sequence ID" value="NZ_CP045670.1"/>
</dbReference>
<proteinExistence type="predicted"/>
<sequence>MNNKVNSILENGNWYPQNKLCLEALIKEKAFSDNYAVFDWDYTCIFYDTQDNLFIYQLENLCFNLTPENFSKTIRAGIPQNIPLKHCVNLHGKQLKACELSEDLDRDYEFLYKNYKGLAGNKPLIEVTSTEEYIDFKAKMIFLMRGAAPACGVDIAQSVSTGMTIKELEALTGKAIDKGLSDKIKEYTVFSSEKLTGKSGRIQTVYRKGIRAQTEIKNLIKVLNEHGIEPYICSASQEDNVRVFASNPKYGYNVKSENVFGRRRLLDNFKKLTCENDSSIPATRKEGKAEAIKKVIRSKHGNKPPVLIAGDGDGDFFMMSEFKNDAVILLFNRKPKPETMIYPFLIKGLEQRKNKTISLEGTVLVQNRNDATGEFSPE</sequence>
<dbReference type="Proteomes" id="UP000593915">
    <property type="component" value="Chromosome"/>
</dbReference>
<dbReference type="GO" id="GO:0006564">
    <property type="term" value="P:L-serine biosynthetic process"/>
    <property type="evidence" value="ECO:0007669"/>
    <property type="project" value="UniProtKB-KW"/>
</dbReference>
<dbReference type="EMBL" id="CP061839">
    <property type="protein sequence ID" value="QOW59810.1"/>
    <property type="molecule type" value="Genomic_DNA"/>
</dbReference>
<keyword evidence="5" id="KW-0479">Metal-binding</keyword>
<keyword evidence="6 11" id="KW-0378">Hydrolase</keyword>
<dbReference type="Gene3D" id="1.20.1440.320">
    <property type="match status" value="1"/>
</dbReference>
<comment type="cofactor">
    <cofactor evidence="1">
        <name>Mg(2+)</name>
        <dbReference type="ChEBI" id="CHEBI:18420"/>
    </cofactor>
</comment>
<evidence type="ECO:0000256" key="6">
    <source>
        <dbReference type="ARBA" id="ARBA00022801"/>
    </source>
</evidence>
<evidence type="ECO:0000256" key="5">
    <source>
        <dbReference type="ARBA" id="ARBA00022723"/>
    </source>
</evidence>
<dbReference type="AlphaFoldDB" id="A0A7S7AV50"/>
<organism evidence="11 12">
    <name type="scientific">Treponema pedis</name>
    <dbReference type="NCBI Taxonomy" id="409322"/>
    <lineage>
        <taxon>Bacteria</taxon>
        <taxon>Pseudomonadati</taxon>
        <taxon>Spirochaetota</taxon>
        <taxon>Spirochaetia</taxon>
        <taxon>Spirochaetales</taxon>
        <taxon>Treponemataceae</taxon>
        <taxon>Treponema</taxon>
    </lineage>
</organism>
<protein>
    <recommendedName>
        <fullName evidence="3">phosphoserine phosphatase</fullName>
        <ecNumber evidence="3">3.1.3.3</ecNumber>
    </recommendedName>
</protein>
<comment type="catalytic activity">
    <reaction evidence="10">
        <text>O-phospho-D-serine + H2O = D-serine + phosphate</text>
        <dbReference type="Rhea" id="RHEA:24873"/>
        <dbReference type="ChEBI" id="CHEBI:15377"/>
        <dbReference type="ChEBI" id="CHEBI:35247"/>
        <dbReference type="ChEBI" id="CHEBI:43474"/>
        <dbReference type="ChEBI" id="CHEBI:58680"/>
        <dbReference type="EC" id="3.1.3.3"/>
    </reaction>
</comment>
<evidence type="ECO:0000256" key="7">
    <source>
        <dbReference type="ARBA" id="ARBA00022842"/>
    </source>
</evidence>
<dbReference type="GO" id="GO:0000287">
    <property type="term" value="F:magnesium ion binding"/>
    <property type="evidence" value="ECO:0007669"/>
    <property type="project" value="TreeGrafter"/>
</dbReference>
<evidence type="ECO:0000256" key="2">
    <source>
        <dbReference type="ARBA" id="ARBA00005135"/>
    </source>
</evidence>
<gene>
    <name evidence="11" type="ORF">IFE08_07985</name>
</gene>
<dbReference type="InterPro" id="IPR036412">
    <property type="entry name" value="HAD-like_sf"/>
</dbReference>
<evidence type="ECO:0000256" key="8">
    <source>
        <dbReference type="ARBA" id="ARBA00023299"/>
    </source>
</evidence>
<dbReference type="Gene3D" id="3.40.50.1000">
    <property type="entry name" value="HAD superfamily/HAD-like"/>
    <property type="match status" value="1"/>
</dbReference>
<dbReference type="PANTHER" id="PTHR43344:SF2">
    <property type="entry name" value="PHOSPHOSERINE PHOSPHATASE"/>
    <property type="match status" value="1"/>
</dbReference>
<comment type="pathway">
    <text evidence="2">Amino-acid biosynthesis; L-serine biosynthesis; L-serine from 3-phospho-D-glycerate: step 3/3.</text>
</comment>
<name>A0A7S7AV50_9SPIR</name>
<evidence type="ECO:0000256" key="10">
    <source>
        <dbReference type="ARBA" id="ARBA00048523"/>
    </source>
</evidence>
<keyword evidence="7" id="KW-0460">Magnesium</keyword>
<evidence type="ECO:0000313" key="12">
    <source>
        <dbReference type="Proteomes" id="UP000593915"/>
    </source>
</evidence>
<dbReference type="InterPro" id="IPR023214">
    <property type="entry name" value="HAD_sf"/>
</dbReference>
<dbReference type="SUPFAM" id="SSF56784">
    <property type="entry name" value="HAD-like"/>
    <property type="match status" value="1"/>
</dbReference>
<dbReference type="PANTHER" id="PTHR43344">
    <property type="entry name" value="PHOSPHOSERINE PHOSPHATASE"/>
    <property type="match status" value="1"/>
</dbReference>
<evidence type="ECO:0000256" key="4">
    <source>
        <dbReference type="ARBA" id="ARBA00022605"/>
    </source>
</evidence>
<dbReference type="GO" id="GO:0036424">
    <property type="term" value="F:L-phosphoserine phosphatase activity"/>
    <property type="evidence" value="ECO:0007669"/>
    <property type="project" value="TreeGrafter"/>
</dbReference>
<evidence type="ECO:0000256" key="1">
    <source>
        <dbReference type="ARBA" id="ARBA00001946"/>
    </source>
</evidence>
<reference evidence="11 12" key="1">
    <citation type="submission" date="2020-09" db="EMBL/GenBank/DDBJ databases">
        <title>Characterization of Treponema spp. from bovine digital dermatitis in Korea.</title>
        <authorList>
            <person name="Espiritu H.M."/>
            <person name="Cho Y.I."/>
            <person name="Mamuad L."/>
        </authorList>
    </citation>
    <scope>NUCLEOTIDE SEQUENCE [LARGE SCALE GENOMIC DNA]</scope>
    <source>
        <strain evidence="11 12">KS1</strain>
    </source>
</reference>
<dbReference type="GO" id="GO:0005737">
    <property type="term" value="C:cytoplasm"/>
    <property type="evidence" value="ECO:0007669"/>
    <property type="project" value="TreeGrafter"/>
</dbReference>